<dbReference type="EMBL" id="BONH01000009">
    <property type="protein sequence ID" value="GIF97659.1"/>
    <property type="molecule type" value="Genomic_DNA"/>
</dbReference>
<name>A0A8J3KLY8_9ACTN</name>
<dbReference type="Proteomes" id="UP000659904">
    <property type="component" value="Unassembled WGS sequence"/>
</dbReference>
<keyword evidence="2" id="KW-1185">Reference proteome</keyword>
<organism evidence="1 2">
    <name type="scientific">Catellatospora citrea</name>
    <dbReference type="NCBI Taxonomy" id="53366"/>
    <lineage>
        <taxon>Bacteria</taxon>
        <taxon>Bacillati</taxon>
        <taxon>Actinomycetota</taxon>
        <taxon>Actinomycetes</taxon>
        <taxon>Micromonosporales</taxon>
        <taxon>Micromonosporaceae</taxon>
        <taxon>Catellatospora</taxon>
    </lineage>
</organism>
<reference evidence="1 2" key="1">
    <citation type="submission" date="2021-01" db="EMBL/GenBank/DDBJ databases">
        <title>Whole genome shotgun sequence of Catellatospora citrea NBRC 14495.</title>
        <authorList>
            <person name="Komaki H."/>
            <person name="Tamura T."/>
        </authorList>
    </citation>
    <scope>NUCLEOTIDE SEQUENCE [LARGE SCALE GENOMIC DNA]</scope>
    <source>
        <strain evidence="1 2">NBRC 14495</strain>
    </source>
</reference>
<dbReference type="AlphaFoldDB" id="A0A8J3KLY8"/>
<sequence>MTDGWGAGLLVWRGPIVLQDDDQFVASLHVECLGDHKPELAPLSGTAARLGCDPGTRESRRLVRCSPPGGVSHDPPFGGIVNGLSGVEGRPPVADLPFDTFADRTGTLLTPPPN</sequence>
<evidence type="ECO:0000313" key="2">
    <source>
        <dbReference type="Proteomes" id="UP000659904"/>
    </source>
</evidence>
<protein>
    <submittedName>
        <fullName evidence="1">Uncharacterized protein</fullName>
    </submittedName>
</protein>
<proteinExistence type="predicted"/>
<accession>A0A8J3KLY8</accession>
<evidence type="ECO:0000313" key="1">
    <source>
        <dbReference type="EMBL" id="GIF97659.1"/>
    </source>
</evidence>
<gene>
    <name evidence="1" type="ORF">Cci01nite_27530</name>
</gene>
<comment type="caution">
    <text evidence="1">The sequence shown here is derived from an EMBL/GenBank/DDBJ whole genome shotgun (WGS) entry which is preliminary data.</text>
</comment>